<reference evidence="5 6" key="1">
    <citation type="submission" date="2018-12" db="EMBL/GenBank/DDBJ databases">
        <title>Sequencing of bacterial isolates from soil warming experiment in Harvard Forest, Massachusetts, USA.</title>
        <authorList>
            <person name="Deangelis K."/>
        </authorList>
    </citation>
    <scope>NUCLEOTIDE SEQUENCE [LARGE SCALE GENOMIC DNA]</scope>
    <source>
        <strain evidence="5 6">EB153</strain>
    </source>
</reference>
<dbReference type="InterPro" id="IPR051200">
    <property type="entry name" value="Host-pathogen_enzymatic-act"/>
</dbReference>
<keyword evidence="6" id="KW-1185">Reference proteome</keyword>
<evidence type="ECO:0000256" key="2">
    <source>
        <dbReference type="SAM" id="Phobius"/>
    </source>
</evidence>
<dbReference type="InterPro" id="IPR008964">
    <property type="entry name" value="Invasin/intimin_cell_adhesion"/>
</dbReference>
<comment type="similarity">
    <text evidence="1">Belongs to the intimin/invasin family.</text>
</comment>
<dbReference type="PANTHER" id="PTHR47197">
    <property type="entry name" value="PROTEIN NIRF"/>
    <property type="match status" value="1"/>
</dbReference>
<dbReference type="SUPFAM" id="SSF49373">
    <property type="entry name" value="Invasin/intimin cell-adhesion fragments"/>
    <property type="match status" value="1"/>
</dbReference>
<evidence type="ECO:0000256" key="1">
    <source>
        <dbReference type="ARBA" id="ARBA00010116"/>
    </source>
</evidence>
<dbReference type="Pfam" id="PF18676">
    <property type="entry name" value="MBG_2"/>
    <property type="match status" value="1"/>
</dbReference>
<dbReference type="NCBIfam" id="TIGR02276">
    <property type="entry name" value="beta_rpt_yvtn"/>
    <property type="match status" value="5"/>
</dbReference>
<dbReference type="InterPro" id="IPR011964">
    <property type="entry name" value="YVTN_b-propeller_repeat"/>
</dbReference>
<dbReference type="Pfam" id="PF16640">
    <property type="entry name" value="Big_3_5"/>
    <property type="match status" value="2"/>
</dbReference>
<sequence>MVPSLVLRCRPVLNRLLLLLSVFAASTVLRAQIAVPTTGGGLSVAVNPVTNKIYVPSRGALHTVNVINGVTNVTKAVTAGTNPTTAAVNPVTNKIYVTDTTDNTVTVIDGASDSVTATVPVGTTPLNVVVNPLTNKIYVANLDSNNVTVIDGATNNVTATVPTTGNRPYAIAVNPVTNKVYVANAVTGAGNVTVIDGASNTPTAAAVSGAPQSVAVNPVTNQFYVASPGTLTVFDGTTNVAIAHPTVGTVPAMVVVNPVTNKAYVLNFAGSPNNTVTVIDGTNNYTTSTLTMGGTFPYTLAVNPVTNKIYVGNFTFTGGSNPSDASVTVIDGSTNATVTVAAVGTGSSVLIVAANPVTNRVYTSVPGTVSVIDGAINAPISTSPVPTGDSPQTVVLNPVTNKIYTANTDSDTVTAIDVATNTVTATVSVGSQPVLAAVDPVTNRVYVTNFGDGTVSVIDSASDSVINTLTVGPYPQAVAANSVTGKVYVAHPFISLSPLTNGNTVSVIDETTETIAATVTVGFSPSGIAVNAATNKIYVSNFSDNTVSVINGAGNSVTSTMTVGTGPQGIAVNPATNRIYVANTTFNNSSIPGTISVIDGTIDTVIANPIAGIFPREIAINQQTNKIYVSNSNSGLPFPQGGSVTVLDGVTNSPTQINTSSSGSFPWGIAVNPITNNVYVKNFNSRNMMVIDGASNIVTSTVPVVGNALTTNCSNAANGSCPQEVLLYPAINKIYTNLSPGPSNPGSVAVIDVDGHQTVPLTTTIAGVVDPLTISTTNIFQTANSTPSFTVNVNSVFSSTSVYSGHTVTNPPPTQVYYEVDGANPSNLATMTSSSGTNPASFTVNLSQPQQVGLHTLYVYASYGNEGGHNTNGGNGGGNSPEIGNLTAYLFLIAPLSTTTTVTADVNPQLQGQPVVLTAEVAPPISAGVPARTGTVIFYDGTTILGTVGIDANALATFSTSSLSLGTHNIIAAYSGDPNNGVSSSSPVAVSIVTGLPTTIELVGGNAQSAVRGTAFAQALVVMVANAIGNPVAGATVTFAGAGLTFSPSATVTTNGSGQASVIVTGTHVGDFVATAMTAGVSQAVNFAVTVTPALLALSANNASRVFGEANPAFTGTITGAVLNDTFTFSASTIATTNSPPGTYPIVPSATGSALANYITRAVNGTLTITKASTFVTLTASPSQTVQGNPVTLTAMVNAGATGTITFYDGGTAFGTVAIVNGTATLITTTLPIGERTLTASYSGDTNFTTITPFALVSVTILAPDFGVISPTPPQTVPPGGAANFAIKIPDLNLPYNSPVTLSASGLPAGASYTFSPNPVIPGADGVQSTMTVNVPKQNATLDRSSRTPLVFATLLVPFALLRRARGRPGALLWLLLALISFGAIAGCGTGGYFNQTQQSYVITITATSGNLVHNTTVTLIVE</sequence>
<keyword evidence="2" id="KW-1133">Transmembrane helix</keyword>
<dbReference type="SUPFAM" id="SSF51004">
    <property type="entry name" value="C-terminal (heme d1) domain of cytochrome cd1-nitrite reductase"/>
    <property type="match status" value="2"/>
</dbReference>
<protein>
    <submittedName>
        <fullName evidence="5">YVTN family beta-propeller protein</fullName>
    </submittedName>
</protein>
<evidence type="ECO:0000313" key="6">
    <source>
        <dbReference type="Proteomes" id="UP000269669"/>
    </source>
</evidence>
<dbReference type="InterPro" id="IPR003344">
    <property type="entry name" value="Big_1_dom"/>
</dbReference>
<gene>
    <name evidence="5" type="ORF">EDE15_2019</name>
</gene>
<dbReference type="Gene3D" id="2.60.40.10">
    <property type="entry name" value="Immunoglobulins"/>
    <property type="match status" value="3"/>
</dbReference>
<dbReference type="Proteomes" id="UP000269669">
    <property type="component" value="Unassembled WGS sequence"/>
</dbReference>
<keyword evidence="2" id="KW-0472">Membrane</keyword>
<accession>A0A3R9NY40</accession>
<evidence type="ECO:0000313" key="5">
    <source>
        <dbReference type="EMBL" id="RSL16503.1"/>
    </source>
</evidence>
<evidence type="ECO:0000259" key="4">
    <source>
        <dbReference type="PROSITE" id="PS51127"/>
    </source>
</evidence>
<evidence type="ECO:0000256" key="3">
    <source>
        <dbReference type="SAM" id="SignalP"/>
    </source>
</evidence>
<name>A0A3R9NY40_9BACT</name>
<dbReference type="InterPro" id="IPR011048">
    <property type="entry name" value="Haem_d1_sf"/>
</dbReference>
<feature type="domain" description="Big-1" evidence="4">
    <location>
        <begin position="999"/>
        <end position="1088"/>
    </location>
</feature>
<dbReference type="InterPro" id="IPR041286">
    <property type="entry name" value="MBG_2"/>
</dbReference>
<feature type="chain" id="PRO_5018668928" evidence="3">
    <location>
        <begin position="25"/>
        <end position="1423"/>
    </location>
</feature>
<organism evidence="5 6">
    <name type="scientific">Edaphobacter aggregans</name>
    <dbReference type="NCBI Taxonomy" id="570835"/>
    <lineage>
        <taxon>Bacteria</taxon>
        <taxon>Pseudomonadati</taxon>
        <taxon>Acidobacteriota</taxon>
        <taxon>Terriglobia</taxon>
        <taxon>Terriglobales</taxon>
        <taxon>Acidobacteriaceae</taxon>
        <taxon>Edaphobacter</taxon>
    </lineage>
</organism>
<dbReference type="InterPro" id="IPR013783">
    <property type="entry name" value="Ig-like_fold"/>
</dbReference>
<dbReference type="PROSITE" id="PS51127">
    <property type="entry name" value="BIG1"/>
    <property type="match status" value="1"/>
</dbReference>
<dbReference type="Gene3D" id="2.130.10.10">
    <property type="entry name" value="YVTN repeat-like/Quinoprotein amine dehydrogenase"/>
    <property type="match status" value="5"/>
</dbReference>
<feature type="transmembrane region" description="Helical" evidence="2">
    <location>
        <begin position="1372"/>
        <end position="1394"/>
    </location>
</feature>
<dbReference type="PANTHER" id="PTHR47197:SF3">
    <property type="entry name" value="DIHYDRO-HEME D1 DEHYDROGENASE"/>
    <property type="match status" value="1"/>
</dbReference>
<comment type="caution">
    <text evidence="5">The sequence shown here is derived from an EMBL/GenBank/DDBJ whole genome shotgun (WGS) entry which is preliminary data.</text>
</comment>
<dbReference type="InterPro" id="IPR015943">
    <property type="entry name" value="WD40/YVTN_repeat-like_dom_sf"/>
</dbReference>
<dbReference type="InterPro" id="IPR032109">
    <property type="entry name" value="Big_3_5"/>
</dbReference>
<proteinExistence type="inferred from homology"/>
<keyword evidence="3" id="KW-0732">Signal</keyword>
<dbReference type="InterPro" id="IPR011045">
    <property type="entry name" value="N2O_reductase_N"/>
</dbReference>
<dbReference type="SUPFAM" id="SSF50974">
    <property type="entry name" value="Nitrous oxide reductase, N-terminal domain"/>
    <property type="match status" value="1"/>
</dbReference>
<dbReference type="EMBL" id="RSDW01000001">
    <property type="protein sequence ID" value="RSL16503.1"/>
    <property type="molecule type" value="Genomic_DNA"/>
</dbReference>
<feature type="signal peptide" evidence="3">
    <location>
        <begin position="1"/>
        <end position="24"/>
    </location>
</feature>
<keyword evidence="2" id="KW-0812">Transmembrane</keyword>
<dbReference type="OrthoDB" id="108445at2"/>